<organism evidence="4 5">
    <name type="scientific">Candidatus Veblenbacteria bacterium RIFOXYB1_FULL_43_13</name>
    <dbReference type="NCBI Taxonomy" id="1802426"/>
    <lineage>
        <taxon>Bacteria</taxon>
        <taxon>Candidatus Vebleniibacteriota</taxon>
    </lineage>
</organism>
<dbReference type="Proteomes" id="UP000177575">
    <property type="component" value="Unassembled WGS sequence"/>
</dbReference>
<dbReference type="InterPro" id="IPR000086">
    <property type="entry name" value="NUDIX_hydrolase_dom"/>
</dbReference>
<reference evidence="4 5" key="1">
    <citation type="journal article" date="2016" name="Nat. Commun.">
        <title>Thousands of microbial genomes shed light on interconnected biogeochemical processes in an aquifer system.</title>
        <authorList>
            <person name="Anantharaman K."/>
            <person name="Brown C.T."/>
            <person name="Hug L.A."/>
            <person name="Sharon I."/>
            <person name="Castelle C.J."/>
            <person name="Probst A.J."/>
            <person name="Thomas B.C."/>
            <person name="Singh A."/>
            <person name="Wilkins M.J."/>
            <person name="Karaoz U."/>
            <person name="Brodie E.L."/>
            <person name="Williams K.H."/>
            <person name="Hubbard S.S."/>
            <person name="Banfield J.F."/>
        </authorList>
    </citation>
    <scope>NUCLEOTIDE SEQUENCE [LARGE SCALE GENOMIC DNA]</scope>
</reference>
<dbReference type="CDD" id="cd02883">
    <property type="entry name" value="NUDIX_Hydrolase"/>
    <property type="match status" value="1"/>
</dbReference>
<protein>
    <recommendedName>
        <fullName evidence="3">Nudix hydrolase domain-containing protein</fullName>
    </recommendedName>
</protein>
<comment type="similarity">
    <text evidence="2">Belongs to the Nudix hydrolase family.</text>
</comment>
<evidence type="ECO:0000256" key="1">
    <source>
        <dbReference type="ARBA" id="ARBA00022801"/>
    </source>
</evidence>
<evidence type="ECO:0000259" key="3">
    <source>
        <dbReference type="PROSITE" id="PS51462"/>
    </source>
</evidence>
<evidence type="ECO:0000313" key="4">
    <source>
        <dbReference type="EMBL" id="OHA54827.1"/>
    </source>
</evidence>
<dbReference type="PRINTS" id="PR00502">
    <property type="entry name" value="NUDIXFAMILY"/>
</dbReference>
<dbReference type="SUPFAM" id="SSF55811">
    <property type="entry name" value="Nudix"/>
    <property type="match status" value="1"/>
</dbReference>
<dbReference type="InterPro" id="IPR015797">
    <property type="entry name" value="NUDIX_hydrolase-like_dom_sf"/>
</dbReference>
<evidence type="ECO:0000256" key="2">
    <source>
        <dbReference type="RuleBase" id="RU003476"/>
    </source>
</evidence>
<accession>A0A1G2Q2N0</accession>
<dbReference type="InterPro" id="IPR020084">
    <property type="entry name" value="NUDIX_hydrolase_CS"/>
</dbReference>
<evidence type="ECO:0000313" key="5">
    <source>
        <dbReference type="Proteomes" id="UP000177575"/>
    </source>
</evidence>
<dbReference type="Gene3D" id="3.90.79.10">
    <property type="entry name" value="Nucleoside Triphosphate Pyrophosphohydrolase"/>
    <property type="match status" value="1"/>
</dbReference>
<dbReference type="EMBL" id="MHTC01000038">
    <property type="protein sequence ID" value="OHA54827.1"/>
    <property type="molecule type" value="Genomic_DNA"/>
</dbReference>
<gene>
    <name evidence="4" type="ORF">A2388_01735</name>
</gene>
<dbReference type="AlphaFoldDB" id="A0A1G2Q2N0"/>
<sequence>MVIKAKIIWGGKEHSIEYHDADSFLELPADKITQAYGVCFVDDKIVIGLRGAKQTWGIIGGTVEPGETPEQTLIREVQEESNMRVLKYLPLGYQIVTRPDGSINYQLRYCCMVQPIGNFVSDPAGSIVEIKLVNPADYKEYFDWGEVGDRIIARALELKLKII</sequence>
<dbReference type="Pfam" id="PF00293">
    <property type="entry name" value="NUDIX"/>
    <property type="match status" value="1"/>
</dbReference>
<dbReference type="InterPro" id="IPR020476">
    <property type="entry name" value="Nudix_hydrolase"/>
</dbReference>
<name>A0A1G2Q2N0_9BACT</name>
<dbReference type="GO" id="GO:0016787">
    <property type="term" value="F:hydrolase activity"/>
    <property type="evidence" value="ECO:0007669"/>
    <property type="project" value="UniProtKB-KW"/>
</dbReference>
<comment type="caution">
    <text evidence="4">The sequence shown here is derived from an EMBL/GenBank/DDBJ whole genome shotgun (WGS) entry which is preliminary data.</text>
</comment>
<keyword evidence="1 2" id="KW-0378">Hydrolase</keyword>
<dbReference type="PROSITE" id="PS51462">
    <property type="entry name" value="NUDIX"/>
    <property type="match status" value="1"/>
</dbReference>
<feature type="domain" description="Nudix hydrolase" evidence="3">
    <location>
        <begin position="31"/>
        <end position="160"/>
    </location>
</feature>
<proteinExistence type="inferred from homology"/>
<dbReference type="PROSITE" id="PS00893">
    <property type="entry name" value="NUDIX_BOX"/>
    <property type="match status" value="1"/>
</dbReference>